<name>A0A4Y7TE46_COPMI</name>
<protein>
    <recommendedName>
        <fullName evidence="1">DUF7330 domain-containing protein</fullName>
    </recommendedName>
</protein>
<keyword evidence="3" id="KW-1185">Reference proteome</keyword>
<evidence type="ECO:0000259" key="1">
    <source>
        <dbReference type="Pfam" id="PF24016"/>
    </source>
</evidence>
<comment type="caution">
    <text evidence="2">The sequence shown here is derived from an EMBL/GenBank/DDBJ whole genome shotgun (WGS) entry which is preliminary data.</text>
</comment>
<evidence type="ECO:0000313" key="3">
    <source>
        <dbReference type="Proteomes" id="UP000298030"/>
    </source>
</evidence>
<dbReference type="InterPro" id="IPR055754">
    <property type="entry name" value="DUF7330"/>
</dbReference>
<dbReference type="OrthoDB" id="5289249at2759"/>
<organism evidence="2 3">
    <name type="scientific">Coprinellus micaceus</name>
    <name type="common">Glistening ink-cap mushroom</name>
    <name type="synonym">Coprinus micaceus</name>
    <dbReference type="NCBI Taxonomy" id="71717"/>
    <lineage>
        <taxon>Eukaryota</taxon>
        <taxon>Fungi</taxon>
        <taxon>Dikarya</taxon>
        <taxon>Basidiomycota</taxon>
        <taxon>Agaricomycotina</taxon>
        <taxon>Agaricomycetes</taxon>
        <taxon>Agaricomycetidae</taxon>
        <taxon>Agaricales</taxon>
        <taxon>Agaricineae</taxon>
        <taxon>Psathyrellaceae</taxon>
        <taxon>Coprinellus</taxon>
    </lineage>
</organism>
<proteinExistence type="predicted"/>
<reference evidence="2 3" key="1">
    <citation type="journal article" date="2019" name="Nat. Ecol. Evol.">
        <title>Megaphylogeny resolves global patterns of mushroom evolution.</title>
        <authorList>
            <person name="Varga T."/>
            <person name="Krizsan K."/>
            <person name="Foldi C."/>
            <person name="Dima B."/>
            <person name="Sanchez-Garcia M."/>
            <person name="Sanchez-Ramirez S."/>
            <person name="Szollosi G.J."/>
            <person name="Szarkandi J.G."/>
            <person name="Papp V."/>
            <person name="Albert L."/>
            <person name="Andreopoulos W."/>
            <person name="Angelini C."/>
            <person name="Antonin V."/>
            <person name="Barry K.W."/>
            <person name="Bougher N.L."/>
            <person name="Buchanan P."/>
            <person name="Buyck B."/>
            <person name="Bense V."/>
            <person name="Catcheside P."/>
            <person name="Chovatia M."/>
            <person name="Cooper J."/>
            <person name="Damon W."/>
            <person name="Desjardin D."/>
            <person name="Finy P."/>
            <person name="Geml J."/>
            <person name="Haridas S."/>
            <person name="Hughes K."/>
            <person name="Justo A."/>
            <person name="Karasinski D."/>
            <person name="Kautmanova I."/>
            <person name="Kiss B."/>
            <person name="Kocsube S."/>
            <person name="Kotiranta H."/>
            <person name="LaButti K.M."/>
            <person name="Lechner B.E."/>
            <person name="Liimatainen K."/>
            <person name="Lipzen A."/>
            <person name="Lukacs Z."/>
            <person name="Mihaltcheva S."/>
            <person name="Morgado L.N."/>
            <person name="Niskanen T."/>
            <person name="Noordeloos M.E."/>
            <person name="Ohm R.A."/>
            <person name="Ortiz-Santana B."/>
            <person name="Ovrebo C."/>
            <person name="Racz N."/>
            <person name="Riley R."/>
            <person name="Savchenko A."/>
            <person name="Shiryaev A."/>
            <person name="Soop K."/>
            <person name="Spirin V."/>
            <person name="Szebenyi C."/>
            <person name="Tomsovsky M."/>
            <person name="Tulloss R.E."/>
            <person name="Uehling J."/>
            <person name="Grigoriev I.V."/>
            <person name="Vagvolgyi C."/>
            <person name="Papp T."/>
            <person name="Martin F.M."/>
            <person name="Miettinen O."/>
            <person name="Hibbett D.S."/>
            <person name="Nagy L.G."/>
        </authorList>
    </citation>
    <scope>NUCLEOTIDE SEQUENCE [LARGE SCALE GENOMIC DNA]</scope>
    <source>
        <strain evidence="2 3">FP101781</strain>
    </source>
</reference>
<dbReference type="EMBL" id="QPFP01000017">
    <property type="protein sequence ID" value="TEB31809.1"/>
    <property type="molecule type" value="Genomic_DNA"/>
</dbReference>
<dbReference type="STRING" id="71717.A0A4Y7TE46"/>
<gene>
    <name evidence="2" type="ORF">FA13DRAFT_1732103</name>
</gene>
<dbReference type="Proteomes" id="UP000298030">
    <property type="component" value="Unassembled WGS sequence"/>
</dbReference>
<sequence>MTRLPVKIKLTGYHSAIYIRIPRSFQGLVNAEYQYGSTKLSDEVRSRVRYSKEEEQMTRLFLGEFDESHFSFETWAGDEVNAKTTHGSLYLSYDDEPEPKGIFSRLWGSVFS</sequence>
<feature type="domain" description="DUF7330" evidence="1">
    <location>
        <begin position="2"/>
        <end position="96"/>
    </location>
</feature>
<evidence type="ECO:0000313" key="2">
    <source>
        <dbReference type="EMBL" id="TEB31809.1"/>
    </source>
</evidence>
<dbReference type="Pfam" id="PF24016">
    <property type="entry name" value="DUF7330"/>
    <property type="match status" value="1"/>
</dbReference>
<accession>A0A4Y7TE46</accession>
<dbReference type="AlphaFoldDB" id="A0A4Y7TE46"/>